<dbReference type="AlphaFoldDB" id="A0AAV1WAG4"/>
<evidence type="ECO:0000313" key="1">
    <source>
        <dbReference type="EMBL" id="CAL0306349.1"/>
    </source>
</evidence>
<organism evidence="1 2">
    <name type="scientific">Lupinus luteus</name>
    <name type="common">European yellow lupine</name>
    <dbReference type="NCBI Taxonomy" id="3873"/>
    <lineage>
        <taxon>Eukaryota</taxon>
        <taxon>Viridiplantae</taxon>
        <taxon>Streptophyta</taxon>
        <taxon>Embryophyta</taxon>
        <taxon>Tracheophyta</taxon>
        <taxon>Spermatophyta</taxon>
        <taxon>Magnoliopsida</taxon>
        <taxon>eudicotyledons</taxon>
        <taxon>Gunneridae</taxon>
        <taxon>Pentapetalae</taxon>
        <taxon>rosids</taxon>
        <taxon>fabids</taxon>
        <taxon>Fabales</taxon>
        <taxon>Fabaceae</taxon>
        <taxon>Papilionoideae</taxon>
        <taxon>50 kb inversion clade</taxon>
        <taxon>genistoids sensu lato</taxon>
        <taxon>core genistoids</taxon>
        <taxon>Genisteae</taxon>
        <taxon>Lupinus</taxon>
    </lineage>
</organism>
<proteinExistence type="predicted"/>
<comment type="caution">
    <text evidence="1">The sequence shown here is derived from an EMBL/GenBank/DDBJ whole genome shotgun (WGS) entry which is preliminary data.</text>
</comment>
<keyword evidence="2" id="KW-1185">Reference proteome</keyword>
<protein>
    <submittedName>
        <fullName evidence="1">Uncharacterized protein</fullName>
    </submittedName>
</protein>
<name>A0AAV1WAG4_LUPLU</name>
<dbReference type="EMBL" id="CAXHTB010000005">
    <property type="protein sequence ID" value="CAL0306349.1"/>
    <property type="molecule type" value="Genomic_DNA"/>
</dbReference>
<sequence length="57" mass="6341">MKMLHVDSTQWMLLGAYGTQWIGSYYHISGELPPFVADNSSRSSDSGVIQEVDFSSN</sequence>
<gene>
    <name evidence="1" type="ORF">LLUT_LOCUS7409</name>
</gene>
<dbReference type="Proteomes" id="UP001497480">
    <property type="component" value="Unassembled WGS sequence"/>
</dbReference>
<accession>A0AAV1WAG4</accession>
<evidence type="ECO:0000313" key="2">
    <source>
        <dbReference type="Proteomes" id="UP001497480"/>
    </source>
</evidence>
<reference evidence="1 2" key="1">
    <citation type="submission" date="2024-03" db="EMBL/GenBank/DDBJ databases">
        <authorList>
            <person name="Martinez-Hernandez J."/>
        </authorList>
    </citation>
    <scope>NUCLEOTIDE SEQUENCE [LARGE SCALE GENOMIC DNA]</scope>
</reference>